<protein>
    <submittedName>
        <fullName evidence="1">DUF2141 domain-containing protein</fullName>
    </submittedName>
</protein>
<dbReference type="OrthoDB" id="7449018at2"/>
<organism evidence="1 2">
    <name type="scientific">Sphingomonas oligophenolica</name>
    <dbReference type="NCBI Taxonomy" id="301154"/>
    <lineage>
        <taxon>Bacteria</taxon>
        <taxon>Pseudomonadati</taxon>
        <taxon>Pseudomonadota</taxon>
        <taxon>Alphaproteobacteria</taxon>
        <taxon>Sphingomonadales</taxon>
        <taxon>Sphingomonadaceae</taxon>
        <taxon>Sphingomonas</taxon>
    </lineage>
</organism>
<accession>A0A502BXK0</accession>
<evidence type="ECO:0000313" key="1">
    <source>
        <dbReference type="EMBL" id="TPG06015.1"/>
    </source>
</evidence>
<dbReference type="EMBL" id="RCZK01000023">
    <property type="protein sequence ID" value="TPG06015.1"/>
    <property type="molecule type" value="Genomic_DNA"/>
</dbReference>
<comment type="caution">
    <text evidence="1">The sequence shown here is derived from an EMBL/GenBank/DDBJ whole genome shotgun (WGS) entry which is preliminary data.</text>
</comment>
<dbReference type="Pfam" id="PF09912">
    <property type="entry name" value="DUF2141"/>
    <property type="match status" value="1"/>
</dbReference>
<reference evidence="1 2" key="1">
    <citation type="journal article" date="2019" name="Environ. Microbiol.">
        <title>Species interactions and distinct microbial communities in high Arctic permafrost affected cryosols are associated with the CH4 and CO2 gas fluxes.</title>
        <authorList>
            <person name="Altshuler I."/>
            <person name="Hamel J."/>
            <person name="Turney S."/>
            <person name="Magnuson E."/>
            <person name="Levesque R."/>
            <person name="Greer C."/>
            <person name="Whyte L.G."/>
        </authorList>
    </citation>
    <scope>NUCLEOTIDE SEQUENCE [LARGE SCALE GENOMIC DNA]</scope>
    <source>
        <strain evidence="1 2">S5.1</strain>
    </source>
</reference>
<dbReference type="InterPro" id="IPR018673">
    <property type="entry name" value="DUF2141"/>
</dbReference>
<dbReference type="AlphaFoldDB" id="A0A502BXK0"/>
<keyword evidence="2" id="KW-1185">Reference proteome</keyword>
<evidence type="ECO:0000313" key="2">
    <source>
        <dbReference type="Proteomes" id="UP000318413"/>
    </source>
</evidence>
<sequence>MIPLALVAITALHAVPQRDLGKAEGACRPSETGPAFMVQVDGLKDRSGLLKLEVYPSTDADFLDDDTHLVEKGLVFRRVEVSPAMTGPVRICVRVPSPGRYAISLLHDRNGDHRFNISIDGIGFASNPKLGWSKPKASNSSAIATSGITPTVIVINYRHGLSMRPDRP</sequence>
<dbReference type="Proteomes" id="UP000318413">
    <property type="component" value="Unassembled WGS sequence"/>
</dbReference>
<gene>
    <name evidence="1" type="ORF">EAH84_14970</name>
</gene>
<proteinExistence type="predicted"/>
<name>A0A502BXK0_9SPHN</name>
<dbReference type="RefSeq" id="WP_140872793.1">
    <property type="nucleotide sequence ID" value="NZ_RCZK01000023.1"/>
</dbReference>